<evidence type="ECO:0000313" key="3">
    <source>
        <dbReference type="Proteomes" id="UP000011238"/>
    </source>
</evidence>
<dbReference type="EMBL" id="DQ665917">
    <property type="protein sequence ID" value="ABG25737.1"/>
    <property type="molecule type" value="Genomic_DNA"/>
</dbReference>
<organism evidence="3">
    <name type="scientific">Ranid herpesvirus 1</name>
    <name type="common">Lucke tumor herpesvirus</name>
    <dbReference type="NCBI Taxonomy" id="85655"/>
    <lineage>
        <taxon>Viruses</taxon>
        <taxon>Duplodnaviria</taxon>
        <taxon>Heunggongvirae</taxon>
        <taxon>Peploviricota</taxon>
        <taxon>Herviviricetes</taxon>
        <taxon>Herpesvirales</taxon>
        <taxon>Alloherpesviridae</taxon>
        <taxon>Batravirus</taxon>
        <taxon>Batravirus ranidallo1</taxon>
    </lineage>
</organism>
<name>Q14VN3_9VIRU</name>
<keyword evidence="3" id="KW-1185">Reference proteome</keyword>
<feature type="compositionally biased region" description="Basic residues" evidence="1">
    <location>
        <begin position="1"/>
        <end position="19"/>
    </location>
</feature>
<dbReference type="RefSeq" id="YP_656752.1">
    <property type="nucleotide sequence ID" value="NC_008211.1"/>
</dbReference>
<evidence type="ECO:0000256" key="1">
    <source>
        <dbReference type="SAM" id="MobiDB-lite"/>
    </source>
</evidence>
<evidence type="ECO:0000313" key="2">
    <source>
        <dbReference type="EMBL" id="ABG25737.1"/>
    </source>
</evidence>
<dbReference type="GeneID" id="5141342"/>
<dbReference type="Proteomes" id="UP000011238">
    <property type="component" value="Segment"/>
</dbReference>
<accession>Q14VN3</accession>
<reference evidence="3" key="1">
    <citation type="journal article" date="1999" name="J. Cancer Res. Clin. Oncol.">
        <title>Genomic studies of the Lucke tumor herpesvirus (RaHV-1).</title>
        <authorList>
            <person name="Davison A.J."/>
            <person name="Sauerbier W."/>
            <person name="Dolan A."/>
            <person name="Addison C."/>
            <person name="McKinnell R.G."/>
        </authorList>
    </citation>
    <scope>NUCLEOTIDE SEQUENCE [LARGE SCALE GENOMIC DNA]</scope>
    <source>
        <strain evidence="3">McKinnell</strain>
    </source>
</reference>
<feature type="region of interest" description="Disordered" evidence="1">
    <location>
        <begin position="1"/>
        <end position="22"/>
    </location>
</feature>
<reference evidence="2 3" key="2">
    <citation type="journal article" date="2006" name="J. Gen. Virol.">
        <title>Genome sequences of two frog herpesviruses.</title>
        <authorList>
            <person name="Davison A.J."/>
            <person name="Cunningham C."/>
            <person name="Sauerbier W."/>
            <person name="McKinnell R.G."/>
        </authorList>
    </citation>
    <scope>NUCLEOTIDE SEQUENCE [LARGE SCALE GENOMIC DNA]</scope>
    <source>
        <strain evidence="2 3">McKinnell</strain>
    </source>
</reference>
<sequence>MHRRRRTHPQGSRAKRRDAPRRVEPRYDLLPAACNSASGRAVLGPHRRAPARLRNPFLGEPDRCPADLYRCGEHADNGEAFAASVVQSITRGEEPVDITVNAVRSRVAALHRCVRAFRRYSLNAMPIVRSVARHYRAVEKIDRFFGFATRVLCASYSSQHVNFIQGRGPFTRYDLAFPRPQSVEELVAFLCYVHGPAYARRWATRQSASYGAARALLASFKQGCDAHGVSATPFAVAAYVFYLQEVGDVAALRKLCFCATLEVWNSQDAHISSTQLVDMTANLAVVGGASAIFAYAWSRRAWENGVKSRERPAFCVAAPRVHGFFSEEEGVCTVAWGCGNKKRTLPLRAMEHALRRHGSYSSPVLRGIKELLLNLLTTPEGQPNSVECIMGMVPRLELPQCLCASEVGEERGEWAAEAQPHMWLEYVFK</sequence>
<dbReference type="KEGG" id="vg:5141342"/>
<protein>
    <submittedName>
        <fullName evidence="2">ORF97</fullName>
    </submittedName>
</protein>
<proteinExistence type="predicted"/>